<gene>
    <name evidence="1" type="ORF">G9U52_28085</name>
</gene>
<dbReference type="EMBL" id="JAAOIW010000013">
    <property type="protein sequence ID" value="NHN33680.1"/>
    <property type="molecule type" value="Genomic_DNA"/>
</dbReference>
<sequence>MLPVYQRLAELWTTMQCRQLTDYEKMEMDQCLKLNAKLCWDMAYLENISLMASLTADIDWQHEICQEIESLQLGQNKKPGS</sequence>
<comment type="caution">
    <text evidence="1">The sequence shown here is derived from an EMBL/GenBank/DDBJ whole genome shotgun (WGS) entry which is preliminary data.</text>
</comment>
<protein>
    <submittedName>
        <fullName evidence="1">Uncharacterized protein</fullName>
    </submittedName>
</protein>
<evidence type="ECO:0000313" key="1">
    <source>
        <dbReference type="EMBL" id="NHN33680.1"/>
    </source>
</evidence>
<name>A0ABX0JB32_9BACL</name>
<keyword evidence="2" id="KW-1185">Reference proteome</keyword>
<proteinExistence type="predicted"/>
<evidence type="ECO:0000313" key="2">
    <source>
        <dbReference type="Proteomes" id="UP001165962"/>
    </source>
</evidence>
<dbReference type="InterPro" id="IPR056084">
    <property type="entry name" value="DUF7667"/>
</dbReference>
<reference evidence="1" key="1">
    <citation type="submission" date="2020-03" db="EMBL/GenBank/DDBJ databases">
        <title>Draft sequencing of Paenibacilllus sp. S3N08.</title>
        <authorList>
            <person name="Kim D.-U."/>
        </authorList>
    </citation>
    <scope>NUCLEOTIDE SEQUENCE</scope>
    <source>
        <strain evidence="1">S3N08</strain>
    </source>
</reference>
<dbReference type="Proteomes" id="UP001165962">
    <property type="component" value="Unassembled WGS sequence"/>
</dbReference>
<accession>A0ABX0JB32</accession>
<dbReference type="Pfam" id="PF24704">
    <property type="entry name" value="DUF7667"/>
    <property type="match status" value="1"/>
</dbReference>
<organism evidence="1 2">
    <name type="scientific">Paenibacillus agricola</name>
    <dbReference type="NCBI Taxonomy" id="2716264"/>
    <lineage>
        <taxon>Bacteria</taxon>
        <taxon>Bacillati</taxon>
        <taxon>Bacillota</taxon>
        <taxon>Bacilli</taxon>
        <taxon>Bacillales</taxon>
        <taxon>Paenibacillaceae</taxon>
        <taxon>Paenibacillus</taxon>
    </lineage>
</organism>